<keyword evidence="11" id="KW-1185">Reference proteome</keyword>
<dbReference type="PROSITE" id="PS51273">
    <property type="entry name" value="GATASE_TYPE_1"/>
    <property type="match status" value="1"/>
</dbReference>
<dbReference type="Gene3D" id="3.40.50.880">
    <property type="match status" value="1"/>
</dbReference>
<dbReference type="RefSeq" id="WP_123935636.1">
    <property type="nucleotide sequence ID" value="NZ_CP033897.1"/>
</dbReference>
<dbReference type="SUPFAM" id="SSF52317">
    <property type="entry name" value="Class I glutamine amidotransferase-like"/>
    <property type="match status" value="1"/>
</dbReference>
<comment type="function">
    <text evidence="7">Catalyzes the hydrolysis of glutamine to glutamate and ammonia as part of the biosynthesis of pyridoxal 5'-phosphate. The resulting ammonia molecule is channeled to the active site of PdxS.</text>
</comment>
<evidence type="ECO:0000313" key="10">
    <source>
        <dbReference type="EMBL" id="AZA12355.1"/>
    </source>
</evidence>
<dbReference type="HAMAP" id="MF_01615">
    <property type="entry name" value="PdxT"/>
    <property type="match status" value="1"/>
</dbReference>
<dbReference type="CDD" id="cd01749">
    <property type="entry name" value="GATase1_PB"/>
    <property type="match status" value="1"/>
</dbReference>
<keyword evidence="10" id="KW-0808">Transferase</keyword>
<keyword evidence="4 7" id="KW-0315">Glutamine amidotransferase</keyword>
<dbReference type="Pfam" id="PF01174">
    <property type="entry name" value="SNO"/>
    <property type="match status" value="1"/>
</dbReference>
<sequence length="187" mass="20305">MVIGILALQGGIEEHRAVLERLGCQVRLVRFPTDLEGLDGIVIPGGESTVMDKLARAFGLAEPLRDALKSGLPAFGTCAGLIYLAEVENPAPAQQTLAVLPVRVRRNAFGTQKDSFEQLIDGQPATFIRAPEVVAAGDAEVIARLADGRIVGVRHGRNVAYSFHPEENGRTDLHEQWLRNLRGEKHV</sequence>
<keyword evidence="5 7" id="KW-0456">Lyase</keyword>
<dbReference type="InterPro" id="IPR021196">
    <property type="entry name" value="PdxT/SNO_CS"/>
</dbReference>
<name>A0A3G6J2S7_9CORY</name>
<dbReference type="Proteomes" id="UP000271587">
    <property type="component" value="Chromosome"/>
</dbReference>
<evidence type="ECO:0000256" key="8">
    <source>
        <dbReference type="PIRSR" id="PIRSR005639-1"/>
    </source>
</evidence>
<dbReference type="GO" id="GO:0036381">
    <property type="term" value="F:pyridoxal 5'-phosphate synthase (glutamine hydrolysing) activity"/>
    <property type="evidence" value="ECO:0007669"/>
    <property type="project" value="UniProtKB-UniRule"/>
</dbReference>
<dbReference type="GO" id="GO:0016740">
    <property type="term" value="F:transferase activity"/>
    <property type="evidence" value="ECO:0007669"/>
    <property type="project" value="UniProtKB-KW"/>
</dbReference>
<dbReference type="GO" id="GO:1903600">
    <property type="term" value="C:glutaminase complex"/>
    <property type="evidence" value="ECO:0007669"/>
    <property type="project" value="TreeGrafter"/>
</dbReference>
<dbReference type="PIRSF" id="PIRSF005639">
    <property type="entry name" value="Glut_amidoT_SNO"/>
    <property type="match status" value="1"/>
</dbReference>
<dbReference type="InterPro" id="IPR002161">
    <property type="entry name" value="PdxT/SNO"/>
</dbReference>
<dbReference type="KEGG" id="cgk:CGERO_10360"/>
<dbReference type="GO" id="GO:0005829">
    <property type="term" value="C:cytosol"/>
    <property type="evidence" value="ECO:0007669"/>
    <property type="project" value="TreeGrafter"/>
</dbReference>
<comment type="pathway">
    <text evidence="7">Cofactor biosynthesis; pyridoxal 5'-phosphate biosynthesis.</text>
</comment>
<feature type="binding site" evidence="7 9">
    <location>
        <position position="106"/>
    </location>
    <ligand>
        <name>L-glutamine</name>
        <dbReference type="ChEBI" id="CHEBI:58359"/>
    </ligand>
</feature>
<dbReference type="GO" id="GO:0004359">
    <property type="term" value="F:glutaminase activity"/>
    <property type="evidence" value="ECO:0007669"/>
    <property type="project" value="UniProtKB-UniRule"/>
</dbReference>
<feature type="binding site" evidence="7 9">
    <location>
        <begin position="128"/>
        <end position="129"/>
    </location>
    <ligand>
        <name>L-glutamine</name>
        <dbReference type="ChEBI" id="CHEBI:58359"/>
    </ligand>
</feature>
<evidence type="ECO:0000256" key="5">
    <source>
        <dbReference type="ARBA" id="ARBA00023239"/>
    </source>
</evidence>
<proteinExistence type="inferred from homology"/>
<dbReference type="AlphaFoldDB" id="A0A3G6J2S7"/>
<comment type="catalytic activity">
    <reaction evidence="7">
        <text>aldehydo-D-ribose 5-phosphate + D-glyceraldehyde 3-phosphate + L-glutamine = pyridoxal 5'-phosphate + L-glutamate + phosphate + 3 H2O + H(+)</text>
        <dbReference type="Rhea" id="RHEA:31507"/>
        <dbReference type="ChEBI" id="CHEBI:15377"/>
        <dbReference type="ChEBI" id="CHEBI:15378"/>
        <dbReference type="ChEBI" id="CHEBI:29985"/>
        <dbReference type="ChEBI" id="CHEBI:43474"/>
        <dbReference type="ChEBI" id="CHEBI:58273"/>
        <dbReference type="ChEBI" id="CHEBI:58359"/>
        <dbReference type="ChEBI" id="CHEBI:59776"/>
        <dbReference type="ChEBI" id="CHEBI:597326"/>
        <dbReference type="EC" id="4.3.3.6"/>
    </reaction>
</comment>
<organism evidence="10 11">
    <name type="scientific">Corynebacterium gerontici</name>
    <dbReference type="NCBI Taxonomy" id="2079234"/>
    <lineage>
        <taxon>Bacteria</taxon>
        <taxon>Bacillati</taxon>
        <taxon>Actinomycetota</taxon>
        <taxon>Actinomycetes</taxon>
        <taxon>Mycobacteriales</taxon>
        <taxon>Corynebacteriaceae</taxon>
        <taxon>Corynebacterium</taxon>
    </lineage>
</organism>
<dbReference type="PROSITE" id="PS51130">
    <property type="entry name" value="PDXT_SNO_2"/>
    <property type="match status" value="1"/>
</dbReference>
<evidence type="ECO:0000313" key="11">
    <source>
        <dbReference type="Proteomes" id="UP000271587"/>
    </source>
</evidence>
<keyword evidence="3 7" id="KW-0663">Pyridoxal phosphate</keyword>
<dbReference type="NCBIfam" id="TIGR03800">
    <property type="entry name" value="PLP_synth_Pdx2"/>
    <property type="match status" value="1"/>
</dbReference>
<protein>
    <recommendedName>
        <fullName evidence="7">Pyridoxal 5'-phosphate synthase subunit PdxT</fullName>
        <ecNumber evidence="7">4.3.3.6</ecNumber>
    </recommendedName>
    <alternativeName>
        <fullName evidence="7">Pdx2</fullName>
    </alternativeName>
    <alternativeName>
        <fullName evidence="7">Pyridoxal 5'-phosphate synthase glutaminase subunit</fullName>
        <ecNumber evidence="7">3.5.1.2</ecNumber>
    </alternativeName>
</protein>
<dbReference type="OrthoDB" id="9810320at2"/>
<evidence type="ECO:0000256" key="4">
    <source>
        <dbReference type="ARBA" id="ARBA00022962"/>
    </source>
</evidence>
<feature type="active site" description="Charge relay system" evidence="7 8">
    <location>
        <position position="166"/>
    </location>
</feature>
<evidence type="ECO:0000256" key="1">
    <source>
        <dbReference type="ARBA" id="ARBA00008345"/>
    </source>
</evidence>
<comment type="similarity">
    <text evidence="1 7">Belongs to the glutaminase PdxT/SNO family.</text>
</comment>
<comment type="catalytic activity">
    <reaction evidence="6 7">
        <text>L-glutamine + H2O = L-glutamate + NH4(+)</text>
        <dbReference type="Rhea" id="RHEA:15889"/>
        <dbReference type="ChEBI" id="CHEBI:15377"/>
        <dbReference type="ChEBI" id="CHEBI:28938"/>
        <dbReference type="ChEBI" id="CHEBI:29985"/>
        <dbReference type="ChEBI" id="CHEBI:58359"/>
        <dbReference type="EC" id="3.5.1.2"/>
    </reaction>
</comment>
<dbReference type="EMBL" id="CP033897">
    <property type="protein sequence ID" value="AZA12355.1"/>
    <property type="molecule type" value="Genomic_DNA"/>
</dbReference>
<evidence type="ECO:0000256" key="9">
    <source>
        <dbReference type="PIRSR" id="PIRSR005639-2"/>
    </source>
</evidence>
<dbReference type="GO" id="GO:0042823">
    <property type="term" value="P:pyridoxal phosphate biosynthetic process"/>
    <property type="evidence" value="ECO:0007669"/>
    <property type="project" value="UniProtKB-UniRule"/>
</dbReference>
<evidence type="ECO:0000256" key="2">
    <source>
        <dbReference type="ARBA" id="ARBA00022801"/>
    </source>
</evidence>
<dbReference type="PANTHER" id="PTHR31559">
    <property type="entry name" value="PYRIDOXAL 5'-PHOSPHATE SYNTHASE SUBUNIT SNO"/>
    <property type="match status" value="1"/>
</dbReference>
<dbReference type="GO" id="GO:0006543">
    <property type="term" value="P:L-glutamine catabolic process"/>
    <property type="evidence" value="ECO:0007669"/>
    <property type="project" value="UniProtKB-UniRule"/>
</dbReference>
<evidence type="ECO:0000256" key="3">
    <source>
        <dbReference type="ARBA" id="ARBA00022898"/>
    </source>
</evidence>
<dbReference type="GO" id="GO:0008614">
    <property type="term" value="P:pyridoxine metabolic process"/>
    <property type="evidence" value="ECO:0007669"/>
    <property type="project" value="TreeGrafter"/>
</dbReference>
<reference evidence="10 11" key="1">
    <citation type="submission" date="2018-11" db="EMBL/GenBank/DDBJ databases">
        <authorList>
            <person name="Kleinhagauer T."/>
            <person name="Glaeser S.P."/>
            <person name="Spergser J."/>
            <person name="Ruckert C."/>
            <person name="Kaempfer P."/>
            <person name="Busse H.-J."/>
        </authorList>
    </citation>
    <scope>NUCLEOTIDE SEQUENCE [LARGE SCALE GENOMIC DNA]</scope>
    <source>
        <strain evidence="10 11">W8</strain>
    </source>
</reference>
<dbReference type="EC" id="3.5.1.2" evidence="7"/>
<dbReference type="PANTHER" id="PTHR31559:SF0">
    <property type="entry name" value="PYRIDOXAL 5'-PHOSPHATE SYNTHASE SUBUNIT SNO1-RELATED"/>
    <property type="match status" value="1"/>
</dbReference>
<feature type="active site" description="Nucleophile" evidence="7 8">
    <location>
        <position position="78"/>
    </location>
</feature>
<dbReference type="UniPathway" id="UPA00245"/>
<gene>
    <name evidence="7 10" type="primary">pdxT</name>
    <name evidence="10" type="ORF">CGERO_10360</name>
</gene>
<keyword evidence="2 7" id="KW-0378">Hydrolase</keyword>
<evidence type="ECO:0000256" key="6">
    <source>
        <dbReference type="ARBA" id="ARBA00049534"/>
    </source>
</evidence>
<comment type="subunit">
    <text evidence="7">In the presence of PdxS, forms a dodecamer of heterodimers. Only shows activity in the heterodimer.</text>
</comment>
<dbReference type="InterPro" id="IPR029062">
    <property type="entry name" value="Class_I_gatase-like"/>
</dbReference>
<feature type="active site" description="Charge relay system" evidence="7 8">
    <location>
        <position position="164"/>
    </location>
</feature>
<dbReference type="PROSITE" id="PS01236">
    <property type="entry name" value="PDXT_SNO_1"/>
    <property type="match status" value="1"/>
</dbReference>
<accession>A0A3G6J2S7</accession>
<evidence type="ECO:0000256" key="7">
    <source>
        <dbReference type="HAMAP-Rule" id="MF_01615"/>
    </source>
</evidence>
<dbReference type="EC" id="4.3.3.6" evidence="7"/>
<feature type="binding site" evidence="7 9">
    <location>
        <begin position="46"/>
        <end position="48"/>
    </location>
    <ligand>
        <name>L-glutamine</name>
        <dbReference type="ChEBI" id="CHEBI:58359"/>
    </ligand>
</feature>